<dbReference type="InterPro" id="IPR003593">
    <property type="entry name" value="AAA+_ATPase"/>
</dbReference>
<dbReference type="Gene3D" id="1.20.1560.10">
    <property type="entry name" value="ABC transporter type 1, transmembrane domain"/>
    <property type="match status" value="1"/>
</dbReference>
<dbReference type="Pfam" id="PF00005">
    <property type="entry name" value="ABC_tran"/>
    <property type="match status" value="1"/>
</dbReference>
<dbReference type="CDD" id="cd18549">
    <property type="entry name" value="ABC_6TM_YwjA_like"/>
    <property type="match status" value="1"/>
</dbReference>
<dbReference type="PROSITE" id="PS00211">
    <property type="entry name" value="ABC_TRANSPORTER_1"/>
    <property type="match status" value="1"/>
</dbReference>
<dbReference type="InterPro" id="IPR027417">
    <property type="entry name" value="P-loop_NTPase"/>
</dbReference>
<dbReference type="InterPro" id="IPR017871">
    <property type="entry name" value="ABC_transporter-like_CS"/>
</dbReference>
<dbReference type="GO" id="GO:0016887">
    <property type="term" value="F:ATP hydrolysis activity"/>
    <property type="evidence" value="ECO:0007669"/>
    <property type="project" value="InterPro"/>
</dbReference>
<evidence type="ECO:0000256" key="5">
    <source>
        <dbReference type="ARBA" id="ARBA00022840"/>
    </source>
</evidence>
<comment type="subcellular location">
    <subcellularLocation>
        <location evidence="1">Cell membrane</location>
        <topology evidence="1">Multi-pass membrane protein</topology>
    </subcellularLocation>
</comment>
<sequence length="578" mass="63452">MRAFFSYYKPHKKLFALDLCCSFIIAVCNLFYPAIARLIMNDFVPDRAYALIAAWAAALLGIYILKAVLTYVVGYWGHVLGVRIQADMRAQFFAHVERLPFPYFDSTKTGTIMSRIVNDLFETSELAHHGPEDTFMSLISIAGAVVMLCFVNVWLALIVALFVPCMVLFAVKMRGRMHGAFKRSREKIAEVNAGIESSVSGIRVSKAYTAEEAEEEKFARANGEFKRARSAAYRYMGIFQGGMGFLGDLLYLIALVAGGLFFCFDKIGAGDYTAFILYVTMLLTPVRTLVNLFEQIQDGLAGFARFREVLALPAESEPEHPVPVDLLRGDVVFDDVSFSYHNQESGETAVLSHLSFTVKEGSTVAFVGPSGGGKTTVCHLIPRFYEIDGGSISIGGIDIRNVTRRTLRRSVGIVAQDVFLYGGSIRENIAYGRPGASEEEIERAAKRADIHEFALSLPCGYDTEVGERGVKLSGGQKQRISIARAFLKDPPLLILDEATSALDNFTERQIQASLAELSKGRTTIVVAHRLTTVQGADEIIVLEGGKIAERGTHAQLLQKGGVYAEMVRRGEPAEGAAK</sequence>
<keyword evidence="3 8" id="KW-0812">Transmembrane</keyword>
<dbReference type="Pfam" id="PF00664">
    <property type="entry name" value="ABC_membrane"/>
    <property type="match status" value="1"/>
</dbReference>
<evidence type="ECO:0000256" key="3">
    <source>
        <dbReference type="ARBA" id="ARBA00022692"/>
    </source>
</evidence>
<feature type="domain" description="ABC transporter" evidence="9">
    <location>
        <begin position="331"/>
        <end position="569"/>
    </location>
</feature>
<dbReference type="GO" id="GO:0015421">
    <property type="term" value="F:ABC-type oligopeptide transporter activity"/>
    <property type="evidence" value="ECO:0007669"/>
    <property type="project" value="TreeGrafter"/>
</dbReference>
<evidence type="ECO:0000256" key="1">
    <source>
        <dbReference type="ARBA" id="ARBA00004651"/>
    </source>
</evidence>
<name>A0A9D1W1V0_9FIRM</name>
<organism evidence="11 12">
    <name type="scientific">Candidatus Borkfalkia faecavium</name>
    <dbReference type="NCBI Taxonomy" id="2838508"/>
    <lineage>
        <taxon>Bacteria</taxon>
        <taxon>Bacillati</taxon>
        <taxon>Bacillota</taxon>
        <taxon>Clostridia</taxon>
        <taxon>Christensenellales</taxon>
        <taxon>Christensenellaceae</taxon>
        <taxon>Candidatus Borkfalkia</taxon>
    </lineage>
</organism>
<evidence type="ECO:0000256" key="7">
    <source>
        <dbReference type="ARBA" id="ARBA00023136"/>
    </source>
</evidence>
<dbReference type="PROSITE" id="PS50929">
    <property type="entry name" value="ABC_TM1F"/>
    <property type="match status" value="1"/>
</dbReference>
<dbReference type="PROSITE" id="PS50893">
    <property type="entry name" value="ABC_TRANSPORTER_2"/>
    <property type="match status" value="1"/>
</dbReference>
<dbReference type="GO" id="GO:0005886">
    <property type="term" value="C:plasma membrane"/>
    <property type="evidence" value="ECO:0007669"/>
    <property type="project" value="UniProtKB-SubCell"/>
</dbReference>
<dbReference type="EMBL" id="DXEW01000026">
    <property type="protein sequence ID" value="HIX50638.1"/>
    <property type="molecule type" value="Genomic_DNA"/>
</dbReference>
<evidence type="ECO:0000256" key="8">
    <source>
        <dbReference type="SAM" id="Phobius"/>
    </source>
</evidence>
<comment type="caution">
    <text evidence="11">The sequence shown here is derived from an EMBL/GenBank/DDBJ whole genome shotgun (WGS) entry which is preliminary data.</text>
</comment>
<feature type="transmembrane region" description="Helical" evidence="8">
    <location>
        <begin position="235"/>
        <end position="262"/>
    </location>
</feature>
<dbReference type="SUPFAM" id="SSF52540">
    <property type="entry name" value="P-loop containing nucleoside triphosphate hydrolases"/>
    <property type="match status" value="1"/>
</dbReference>
<feature type="transmembrane region" description="Helical" evidence="8">
    <location>
        <begin position="138"/>
        <end position="171"/>
    </location>
</feature>
<evidence type="ECO:0000256" key="2">
    <source>
        <dbReference type="ARBA" id="ARBA00022448"/>
    </source>
</evidence>
<dbReference type="PANTHER" id="PTHR43394:SF1">
    <property type="entry name" value="ATP-BINDING CASSETTE SUB-FAMILY B MEMBER 10, MITOCHONDRIAL"/>
    <property type="match status" value="1"/>
</dbReference>
<dbReference type="Gene3D" id="3.40.50.300">
    <property type="entry name" value="P-loop containing nucleotide triphosphate hydrolases"/>
    <property type="match status" value="1"/>
</dbReference>
<dbReference type="InterPro" id="IPR036640">
    <property type="entry name" value="ABC1_TM_sf"/>
</dbReference>
<dbReference type="AlphaFoldDB" id="A0A9D1W1V0"/>
<dbReference type="InterPro" id="IPR011527">
    <property type="entry name" value="ABC1_TM_dom"/>
</dbReference>
<evidence type="ECO:0000313" key="11">
    <source>
        <dbReference type="EMBL" id="HIX50638.1"/>
    </source>
</evidence>
<evidence type="ECO:0000256" key="6">
    <source>
        <dbReference type="ARBA" id="ARBA00022989"/>
    </source>
</evidence>
<dbReference type="Proteomes" id="UP000886847">
    <property type="component" value="Unassembled WGS sequence"/>
</dbReference>
<dbReference type="SUPFAM" id="SSF90123">
    <property type="entry name" value="ABC transporter transmembrane region"/>
    <property type="match status" value="1"/>
</dbReference>
<dbReference type="FunFam" id="3.40.50.300:FF:000287">
    <property type="entry name" value="Multidrug ABC transporter ATP-binding protein"/>
    <property type="match status" value="1"/>
</dbReference>
<keyword evidence="4" id="KW-0547">Nucleotide-binding</keyword>
<gene>
    <name evidence="11" type="ORF">H9851_05085</name>
</gene>
<keyword evidence="2" id="KW-0813">Transport</keyword>
<proteinExistence type="predicted"/>
<feature type="transmembrane region" description="Helical" evidence="8">
    <location>
        <begin position="14"/>
        <end position="36"/>
    </location>
</feature>
<accession>A0A9D1W1V0</accession>
<dbReference type="SMART" id="SM00382">
    <property type="entry name" value="AAA"/>
    <property type="match status" value="1"/>
</dbReference>
<feature type="transmembrane region" description="Helical" evidence="8">
    <location>
        <begin position="48"/>
        <end position="73"/>
    </location>
</feature>
<evidence type="ECO:0000313" key="12">
    <source>
        <dbReference type="Proteomes" id="UP000886847"/>
    </source>
</evidence>
<evidence type="ECO:0000259" key="9">
    <source>
        <dbReference type="PROSITE" id="PS50893"/>
    </source>
</evidence>
<keyword evidence="7 8" id="KW-0472">Membrane</keyword>
<keyword evidence="5 11" id="KW-0067">ATP-binding</keyword>
<dbReference type="GO" id="GO:0005524">
    <property type="term" value="F:ATP binding"/>
    <property type="evidence" value="ECO:0007669"/>
    <property type="project" value="UniProtKB-KW"/>
</dbReference>
<reference evidence="11" key="1">
    <citation type="journal article" date="2021" name="PeerJ">
        <title>Extensive microbial diversity within the chicken gut microbiome revealed by metagenomics and culture.</title>
        <authorList>
            <person name="Gilroy R."/>
            <person name="Ravi A."/>
            <person name="Getino M."/>
            <person name="Pursley I."/>
            <person name="Horton D.L."/>
            <person name="Alikhan N.F."/>
            <person name="Baker D."/>
            <person name="Gharbi K."/>
            <person name="Hall N."/>
            <person name="Watson M."/>
            <person name="Adriaenssens E.M."/>
            <person name="Foster-Nyarko E."/>
            <person name="Jarju S."/>
            <person name="Secka A."/>
            <person name="Antonio M."/>
            <person name="Oren A."/>
            <person name="Chaudhuri R.R."/>
            <person name="La Ragione R."/>
            <person name="Hildebrand F."/>
            <person name="Pallen M.J."/>
        </authorList>
    </citation>
    <scope>NUCLEOTIDE SEQUENCE</scope>
    <source>
        <strain evidence="11">2189</strain>
    </source>
</reference>
<evidence type="ECO:0000259" key="10">
    <source>
        <dbReference type="PROSITE" id="PS50929"/>
    </source>
</evidence>
<feature type="domain" description="ABC transmembrane type-1" evidence="10">
    <location>
        <begin position="16"/>
        <end position="298"/>
    </location>
</feature>
<keyword evidence="6 8" id="KW-1133">Transmembrane helix</keyword>
<protein>
    <submittedName>
        <fullName evidence="11">ABC transporter ATP-binding protein/permease</fullName>
    </submittedName>
</protein>
<dbReference type="InterPro" id="IPR003439">
    <property type="entry name" value="ABC_transporter-like_ATP-bd"/>
</dbReference>
<evidence type="ECO:0000256" key="4">
    <source>
        <dbReference type="ARBA" id="ARBA00022741"/>
    </source>
</evidence>
<reference evidence="11" key="2">
    <citation type="submission" date="2021-04" db="EMBL/GenBank/DDBJ databases">
        <authorList>
            <person name="Gilroy R."/>
        </authorList>
    </citation>
    <scope>NUCLEOTIDE SEQUENCE</scope>
    <source>
        <strain evidence="11">2189</strain>
    </source>
</reference>
<dbReference type="InterPro" id="IPR039421">
    <property type="entry name" value="Type_1_exporter"/>
</dbReference>
<dbReference type="PANTHER" id="PTHR43394">
    <property type="entry name" value="ATP-DEPENDENT PERMEASE MDL1, MITOCHONDRIAL"/>
    <property type="match status" value="1"/>
</dbReference>